<dbReference type="EMBL" id="QGKR01000145">
    <property type="protein sequence ID" value="PWR11008.1"/>
    <property type="molecule type" value="Genomic_DNA"/>
</dbReference>
<sequence length="145" mass="15198">MTERRGSEQQGGFPRRDAEGRVRTLGDLLGVCLAGLVIGALALVLFDWAFASIGAGDFGHTNGWLAVILPAWLFWDDFRAWEFGAARVVAALVAAAVGVFAGLLIAGLGAGLPPLLSGVLAAAAFTVAYATVWFPGVRWLARRTG</sequence>
<keyword evidence="1" id="KW-0472">Membrane</keyword>
<keyword evidence="3" id="KW-1185">Reference proteome</keyword>
<dbReference type="Proteomes" id="UP000245410">
    <property type="component" value="Unassembled WGS sequence"/>
</dbReference>
<evidence type="ECO:0000256" key="1">
    <source>
        <dbReference type="SAM" id="Phobius"/>
    </source>
</evidence>
<feature type="transmembrane region" description="Helical" evidence="1">
    <location>
        <begin position="25"/>
        <end position="46"/>
    </location>
</feature>
<protein>
    <submittedName>
        <fullName evidence="2">Uncharacterized protein</fullName>
    </submittedName>
</protein>
<feature type="transmembrane region" description="Helical" evidence="1">
    <location>
        <begin position="58"/>
        <end position="75"/>
    </location>
</feature>
<evidence type="ECO:0000313" key="3">
    <source>
        <dbReference type="Proteomes" id="UP000245410"/>
    </source>
</evidence>
<accession>A0A317D830</accession>
<dbReference type="OrthoDB" id="5194572at2"/>
<gene>
    <name evidence="2" type="ORF">DKT68_07340</name>
</gene>
<feature type="transmembrane region" description="Helical" evidence="1">
    <location>
        <begin position="87"/>
        <end position="109"/>
    </location>
</feature>
<keyword evidence="1" id="KW-0812">Transmembrane</keyword>
<evidence type="ECO:0000313" key="2">
    <source>
        <dbReference type="EMBL" id="PWR11008.1"/>
    </source>
</evidence>
<keyword evidence="1" id="KW-1133">Transmembrane helix</keyword>
<dbReference type="RefSeq" id="WP_109816660.1">
    <property type="nucleotide sequence ID" value="NZ_QGKR01000145.1"/>
</dbReference>
<dbReference type="AlphaFoldDB" id="A0A317D830"/>
<proteinExistence type="predicted"/>
<feature type="transmembrane region" description="Helical" evidence="1">
    <location>
        <begin position="115"/>
        <end position="134"/>
    </location>
</feature>
<organism evidence="2 3">
    <name type="scientific">Micromonospora acroterricola</name>
    <dbReference type="NCBI Taxonomy" id="2202421"/>
    <lineage>
        <taxon>Bacteria</taxon>
        <taxon>Bacillati</taxon>
        <taxon>Actinomycetota</taxon>
        <taxon>Actinomycetes</taxon>
        <taxon>Micromonosporales</taxon>
        <taxon>Micromonosporaceae</taxon>
        <taxon>Micromonospora</taxon>
    </lineage>
</organism>
<reference evidence="2 3" key="1">
    <citation type="submission" date="2018-05" db="EMBL/GenBank/DDBJ databases">
        <title>Micromonospora atacamensis sp. nov., a novel actinobacteria isolated from high altitude Atacama Desert soil.</title>
        <authorList>
            <person name="Carro L."/>
            <person name="Golinska P."/>
            <person name="Klenk H.-P."/>
            <person name="Goodfellow M."/>
        </authorList>
    </citation>
    <scope>NUCLEOTIDE SEQUENCE [LARGE SCALE GENOMIC DNA]</scope>
    <source>
        <strain evidence="2 3">5R2A7</strain>
    </source>
</reference>
<comment type="caution">
    <text evidence="2">The sequence shown here is derived from an EMBL/GenBank/DDBJ whole genome shotgun (WGS) entry which is preliminary data.</text>
</comment>
<name>A0A317D830_9ACTN</name>